<dbReference type="AlphaFoldDB" id="A0A382TJF2"/>
<dbReference type="EMBL" id="UINC01137076">
    <property type="protein sequence ID" value="SVD22196.1"/>
    <property type="molecule type" value="Genomic_DNA"/>
</dbReference>
<reference evidence="1" key="1">
    <citation type="submission" date="2018-05" db="EMBL/GenBank/DDBJ databases">
        <authorList>
            <person name="Lanie J.A."/>
            <person name="Ng W.-L."/>
            <person name="Kazmierczak K.M."/>
            <person name="Andrzejewski T.M."/>
            <person name="Davidsen T.M."/>
            <person name="Wayne K.J."/>
            <person name="Tettelin H."/>
            <person name="Glass J.I."/>
            <person name="Rusch D."/>
            <person name="Podicherti R."/>
            <person name="Tsui H.-C.T."/>
            <person name="Winkler M.E."/>
        </authorList>
    </citation>
    <scope>NUCLEOTIDE SEQUENCE</scope>
</reference>
<sequence>MPLYTDAKALCWLLDSLDYTIGCESVDNARWTYFCHSLMVSTIYFNFVYTDNIMKDRPRHDSDTVAWLVS</sequence>
<organism evidence="1">
    <name type="scientific">marine metagenome</name>
    <dbReference type="NCBI Taxonomy" id="408172"/>
    <lineage>
        <taxon>unclassified sequences</taxon>
        <taxon>metagenomes</taxon>
        <taxon>ecological metagenomes</taxon>
    </lineage>
</organism>
<evidence type="ECO:0000313" key="1">
    <source>
        <dbReference type="EMBL" id="SVD22196.1"/>
    </source>
</evidence>
<protein>
    <submittedName>
        <fullName evidence="1">Uncharacterized protein</fullName>
    </submittedName>
</protein>
<gene>
    <name evidence="1" type="ORF">METZ01_LOCUS375050</name>
</gene>
<accession>A0A382TJF2</accession>
<proteinExistence type="predicted"/>
<name>A0A382TJF2_9ZZZZ</name>